<evidence type="ECO:0000313" key="1">
    <source>
        <dbReference type="EMBL" id="ELU13504.1"/>
    </source>
</evidence>
<evidence type="ECO:0000313" key="3">
    <source>
        <dbReference type="Proteomes" id="UP000014760"/>
    </source>
</evidence>
<feature type="non-terminal residue" evidence="1">
    <location>
        <position position="73"/>
    </location>
</feature>
<dbReference type="EMBL" id="KB295170">
    <property type="protein sequence ID" value="ELU13504.1"/>
    <property type="molecule type" value="Genomic_DNA"/>
</dbReference>
<dbReference type="SUPFAM" id="SSF52058">
    <property type="entry name" value="L domain-like"/>
    <property type="match status" value="1"/>
</dbReference>
<dbReference type="Pfam" id="PF13855">
    <property type="entry name" value="LRR_8"/>
    <property type="match status" value="1"/>
</dbReference>
<dbReference type="OrthoDB" id="6148273at2759"/>
<dbReference type="InterPro" id="IPR032675">
    <property type="entry name" value="LRR_dom_sf"/>
</dbReference>
<sequence>MNLYAVPSEQLPSDTTELLLDHNNIQELSSSAFVNLNNIVRLSLRFNSLSHLSKDSLIHLPNLENLDVGDNPI</sequence>
<accession>R7V4K3</accession>
<dbReference type="AlphaFoldDB" id="R7V4K3"/>
<dbReference type="Proteomes" id="UP000014760">
    <property type="component" value="Unassembled WGS sequence"/>
</dbReference>
<dbReference type="Gene3D" id="3.80.10.10">
    <property type="entry name" value="Ribonuclease Inhibitor"/>
    <property type="match status" value="1"/>
</dbReference>
<dbReference type="EnsemblMetazoa" id="CapteT97603">
    <property type="protein sequence ID" value="CapteP97603"/>
    <property type="gene ID" value="CapteG97603"/>
</dbReference>
<organism evidence="1">
    <name type="scientific">Capitella teleta</name>
    <name type="common">Polychaete worm</name>
    <dbReference type="NCBI Taxonomy" id="283909"/>
    <lineage>
        <taxon>Eukaryota</taxon>
        <taxon>Metazoa</taxon>
        <taxon>Spiralia</taxon>
        <taxon>Lophotrochozoa</taxon>
        <taxon>Annelida</taxon>
        <taxon>Polychaeta</taxon>
        <taxon>Sedentaria</taxon>
        <taxon>Scolecida</taxon>
        <taxon>Capitellidae</taxon>
        <taxon>Capitella</taxon>
    </lineage>
</organism>
<name>R7V4K3_CAPTE</name>
<reference evidence="3" key="1">
    <citation type="submission" date="2012-12" db="EMBL/GenBank/DDBJ databases">
        <authorList>
            <person name="Hellsten U."/>
            <person name="Grimwood J."/>
            <person name="Chapman J.A."/>
            <person name="Shapiro H."/>
            <person name="Aerts A."/>
            <person name="Otillar R.P."/>
            <person name="Terry A.Y."/>
            <person name="Boore J.L."/>
            <person name="Simakov O."/>
            <person name="Marletaz F."/>
            <person name="Cho S.-J."/>
            <person name="Edsinger-Gonzales E."/>
            <person name="Havlak P."/>
            <person name="Kuo D.-H."/>
            <person name="Larsson T."/>
            <person name="Lv J."/>
            <person name="Arendt D."/>
            <person name="Savage R."/>
            <person name="Osoegawa K."/>
            <person name="de Jong P."/>
            <person name="Lindberg D.R."/>
            <person name="Seaver E.C."/>
            <person name="Weisblat D.A."/>
            <person name="Putnam N.H."/>
            <person name="Grigoriev I.V."/>
            <person name="Rokhsar D.S."/>
        </authorList>
    </citation>
    <scope>NUCLEOTIDE SEQUENCE</scope>
    <source>
        <strain evidence="3">I ESC-2004</strain>
    </source>
</reference>
<dbReference type="HOGENOM" id="CLU_2729485_0_0_1"/>
<dbReference type="InterPro" id="IPR001611">
    <property type="entry name" value="Leu-rich_rpt"/>
</dbReference>
<protein>
    <recommendedName>
        <fullName evidence="4">LRRNT domain-containing protein</fullName>
    </recommendedName>
</protein>
<proteinExistence type="predicted"/>
<reference evidence="2" key="3">
    <citation type="submission" date="2015-06" db="UniProtKB">
        <authorList>
            <consortium name="EnsemblMetazoa"/>
        </authorList>
    </citation>
    <scope>IDENTIFICATION</scope>
</reference>
<keyword evidence="3" id="KW-1185">Reference proteome</keyword>
<reference evidence="1 3" key="2">
    <citation type="journal article" date="2013" name="Nature">
        <title>Insights into bilaterian evolution from three spiralian genomes.</title>
        <authorList>
            <person name="Simakov O."/>
            <person name="Marletaz F."/>
            <person name="Cho S.J."/>
            <person name="Edsinger-Gonzales E."/>
            <person name="Havlak P."/>
            <person name="Hellsten U."/>
            <person name="Kuo D.H."/>
            <person name="Larsson T."/>
            <person name="Lv J."/>
            <person name="Arendt D."/>
            <person name="Savage R."/>
            <person name="Osoegawa K."/>
            <person name="de Jong P."/>
            <person name="Grimwood J."/>
            <person name="Chapman J.A."/>
            <person name="Shapiro H."/>
            <person name="Aerts A."/>
            <person name="Otillar R.P."/>
            <person name="Terry A.Y."/>
            <person name="Boore J.L."/>
            <person name="Grigoriev I.V."/>
            <person name="Lindberg D.R."/>
            <person name="Seaver E.C."/>
            <person name="Weisblat D.A."/>
            <person name="Putnam N.H."/>
            <person name="Rokhsar D.S."/>
        </authorList>
    </citation>
    <scope>NUCLEOTIDE SEQUENCE</scope>
    <source>
        <strain evidence="1 3">I ESC-2004</strain>
    </source>
</reference>
<evidence type="ECO:0000313" key="2">
    <source>
        <dbReference type="EnsemblMetazoa" id="CapteP97603"/>
    </source>
</evidence>
<dbReference type="EMBL" id="AMQN01039251">
    <property type="status" value="NOT_ANNOTATED_CDS"/>
    <property type="molecule type" value="Genomic_DNA"/>
</dbReference>
<gene>
    <name evidence="1" type="ORF">CAPTEDRAFT_97603</name>
</gene>
<evidence type="ECO:0008006" key="4">
    <source>
        <dbReference type="Google" id="ProtNLM"/>
    </source>
</evidence>